<dbReference type="PRINTS" id="PR00319">
    <property type="entry name" value="GPROTEINB"/>
</dbReference>
<keyword evidence="2" id="KW-0677">Repeat</keyword>
<dbReference type="InterPro" id="IPR024977">
    <property type="entry name" value="Apc4-like_WD40_dom"/>
</dbReference>
<gene>
    <name evidence="6" type="ORF">K503DRAFT_773586</name>
</gene>
<dbReference type="InParanoid" id="A0A1B7MRU1"/>
<feature type="repeat" description="WD" evidence="3">
    <location>
        <begin position="103"/>
        <end position="137"/>
    </location>
</feature>
<evidence type="ECO:0000256" key="2">
    <source>
        <dbReference type="ARBA" id="ARBA00022737"/>
    </source>
</evidence>
<dbReference type="AlphaFoldDB" id="A0A1B7MRU1"/>
<dbReference type="PANTHER" id="PTHR44129">
    <property type="entry name" value="WD REPEAT-CONTAINING PROTEIN POP1"/>
    <property type="match status" value="1"/>
</dbReference>
<keyword evidence="1 3" id="KW-0853">WD repeat</keyword>
<dbReference type="InterPro" id="IPR050349">
    <property type="entry name" value="WD_LIS1/nudF_dynein_reg"/>
</dbReference>
<feature type="domain" description="Anaphase-promoting complex subunit 4-like WD40" evidence="5">
    <location>
        <begin position="176"/>
        <end position="228"/>
    </location>
</feature>
<dbReference type="InterPro" id="IPR015943">
    <property type="entry name" value="WD40/YVTN_repeat-like_dom_sf"/>
</dbReference>
<evidence type="ECO:0000259" key="5">
    <source>
        <dbReference type="Pfam" id="PF12894"/>
    </source>
</evidence>
<protein>
    <submittedName>
        <fullName evidence="6">WD40 repeat-like protein</fullName>
    </submittedName>
</protein>
<evidence type="ECO:0000313" key="7">
    <source>
        <dbReference type="Proteomes" id="UP000092154"/>
    </source>
</evidence>
<dbReference type="Proteomes" id="UP000092154">
    <property type="component" value="Unassembled WGS sequence"/>
</dbReference>
<evidence type="ECO:0000256" key="3">
    <source>
        <dbReference type="PROSITE-ProRule" id="PRU00221"/>
    </source>
</evidence>
<evidence type="ECO:0000256" key="4">
    <source>
        <dbReference type="SAM" id="MobiDB-lite"/>
    </source>
</evidence>
<dbReference type="PROSITE" id="PS50294">
    <property type="entry name" value="WD_REPEATS_REGION"/>
    <property type="match status" value="2"/>
</dbReference>
<dbReference type="OrthoDB" id="674604at2759"/>
<dbReference type="InterPro" id="IPR020472">
    <property type="entry name" value="WD40_PAC1"/>
</dbReference>
<feature type="compositionally biased region" description="Low complexity" evidence="4">
    <location>
        <begin position="1"/>
        <end position="33"/>
    </location>
</feature>
<evidence type="ECO:0000313" key="6">
    <source>
        <dbReference type="EMBL" id="OAX35335.1"/>
    </source>
</evidence>
<name>A0A1B7MRU1_9AGAM</name>
<proteinExistence type="predicted"/>
<dbReference type="Gene3D" id="2.130.10.10">
    <property type="entry name" value="YVTN repeat-like/Quinoprotein amine dehydrogenase"/>
    <property type="match status" value="2"/>
</dbReference>
<organism evidence="6 7">
    <name type="scientific">Rhizopogon vinicolor AM-OR11-026</name>
    <dbReference type="NCBI Taxonomy" id="1314800"/>
    <lineage>
        <taxon>Eukaryota</taxon>
        <taxon>Fungi</taxon>
        <taxon>Dikarya</taxon>
        <taxon>Basidiomycota</taxon>
        <taxon>Agaricomycotina</taxon>
        <taxon>Agaricomycetes</taxon>
        <taxon>Agaricomycetidae</taxon>
        <taxon>Boletales</taxon>
        <taxon>Suillineae</taxon>
        <taxon>Rhizopogonaceae</taxon>
        <taxon>Rhizopogon</taxon>
    </lineage>
</organism>
<dbReference type="PROSITE" id="PS50082">
    <property type="entry name" value="WD_REPEATS_2"/>
    <property type="match status" value="4"/>
</dbReference>
<dbReference type="SMART" id="SM00320">
    <property type="entry name" value="WD40"/>
    <property type="match status" value="4"/>
</dbReference>
<feature type="region of interest" description="Disordered" evidence="4">
    <location>
        <begin position="1"/>
        <end position="47"/>
    </location>
</feature>
<dbReference type="InterPro" id="IPR011047">
    <property type="entry name" value="Quinoprotein_ADH-like_sf"/>
</dbReference>
<dbReference type="SUPFAM" id="SSF50998">
    <property type="entry name" value="Quinoprotein alcohol dehydrogenase-like"/>
    <property type="match status" value="1"/>
</dbReference>
<dbReference type="InterPro" id="IPR001632">
    <property type="entry name" value="WD40_G-protein_beta-like"/>
</dbReference>
<dbReference type="Pfam" id="PF12894">
    <property type="entry name" value="ANAPC4_WD40"/>
    <property type="match status" value="1"/>
</dbReference>
<dbReference type="PRINTS" id="PR00320">
    <property type="entry name" value="GPROTEINBRPT"/>
</dbReference>
<feature type="repeat" description="WD" evidence="3">
    <location>
        <begin position="63"/>
        <end position="90"/>
    </location>
</feature>
<dbReference type="EMBL" id="KV448509">
    <property type="protein sequence ID" value="OAX35335.1"/>
    <property type="molecule type" value="Genomic_DNA"/>
</dbReference>
<accession>A0A1B7MRU1</accession>
<dbReference type="STRING" id="1314800.A0A1B7MRU1"/>
<sequence length="238" mass="25610">MPSSNSERSSSSPLSSHSRRSSSSSPSSSLPLSGREVQETSNVMPCKPSRTIRGWMNDAVYLPDGWCIITCSDDGSLRLWDLESGTQIGDEWRDGEKEAELGVNTIALSPNGKTIASGSSGGNVRLWDVKTRKHTDHVSSLCWAPDGERVVSGSWDGTARVWNAKNGKTVVGPIKTGQIYAVAYSPDGTKIATGGYHNAVEIWDSTTGEHLGSAQIEDSSVRCLAWTSDVSGHYTYLQ</sequence>
<dbReference type="Pfam" id="PF00400">
    <property type="entry name" value="WD40"/>
    <property type="match status" value="3"/>
</dbReference>
<dbReference type="InterPro" id="IPR001680">
    <property type="entry name" value="WD40_rpt"/>
</dbReference>
<dbReference type="InterPro" id="IPR019775">
    <property type="entry name" value="WD40_repeat_CS"/>
</dbReference>
<feature type="repeat" description="WD" evidence="3">
    <location>
        <begin position="131"/>
        <end position="172"/>
    </location>
</feature>
<feature type="repeat" description="WD" evidence="3">
    <location>
        <begin position="179"/>
        <end position="213"/>
    </location>
</feature>
<reference evidence="6 7" key="1">
    <citation type="submission" date="2016-06" db="EMBL/GenBank/DDBJ databases">
        <title>Comparative genomics of the ectomycorrhizal sister species Rhizopogon vinicolor and Rhizopogon vesiculosus (Basidiomycota: Boletales) reveals a divergence of the mating type B locus.</title>
        <authorList>
            <consortium name="DOE Joint Genome Institute"/>
            <person name="Mujic A.B."/>
            <person name="Kuo A."/>
            <person name="Tritt A."/>
            <person name="Lipzen A."/>
            <person name="Chen C."/>
            <person name="Johnson J."/>
            <person name="Sharma A."/>
            <person name="Barry K."/>
            <person name="Grigoriev I.V."/>
            <person name="Spatafora J.W."/>
        </authorList>
    </citation>
    <scope>NUCLEOTIDE SEQUENCE [LARGE SCALE GENOMIC DNA]</scope>
    <source>
        <strain evidence="6 7">AM-OR11-026</strain>
    </source>
</reference>
<evidence type="ECO:0000256" key="1">
    <source>
        <dbReference type="ARBA" id="ARBA00022574"/>
    </source>
</evidence>
<keyword evidence="7" id="KW-1185">Reference proteome</keyword>
<dbReference type="PROSITE" id="PS00678">
    <property type="entry name" value="WD_REPEATS_1"/>
    <property type="match status" value="2"/>
</dbReference>